<sequence>MVDMADTKLFDDVTDKRVLNKLIPIGSPHYVQMQALVIDIIGLVPDAEIDLLCSAPLANASFRGIDCTEVIQQIIGQGRTGEWAVTYMLLIFYQAYGAVDSGSDAWRFMSGYLKIIFMITARQDKHFAKIDKLGVRIRMALRPADPQRDILNELIRIHDQCDNLSSCLSSIRKYEISVKQEEATGKAANQYLASKVGQIRLAYEVVINNKAFIGKTYDKSAKRSKKAQSVVNTTTVIDGEPLQKKLFSTKQSRKSTNVATAENIADDNTPPLLDNNFKPIKQIAKSSELQQWKLKSSYQHASRNQFHFPTNHRQLSVTGYQMLFSMLWQRFMKEHMKSRTGYAVLLLSLLSGLSIDNIIDDWQRGRSQRQYFVYDRTRKVSSIAITIDVTTNTRSHLLAHRQSYGSVFKRALPEVLQIMLEDKVAVSLDDVKLAINEVKNQLNLPALSAQYIESGLFVVIKNGLSKPLHADILTGVDVKHSSPLYYTSIKTADLEQTYIKAVALLSAYCDDEKKASLIDECSVSMNGHKSHVGSDMVLETSTCQQFFEQLAMSAESYNERLNHSIERYTAQFNSYSVWLWHTIMIQTGIRPVKHAPGLLNQLDFKRRLLWVSDKEERHGQSDGRLIPLSQFLAAAIQNYIDYIKQFAAIYNPICPETPYPLDAILQSEQSLIQIYQKNPKGFIGITPSRVRYELQDFFSHQDNWLRHQLRSMLTERVSDYLICTLYGHEHPDQEFTHPMSSSSINQLHQLSPHLDAIANDLCLKQIEVRLYG</sequence>
<evidence type="ECO:0000313" key="3">
    <source>
        <dbReference type="Proteomes" id="UP001156645"/>
    </source>
</evidence>
<reference evidence="3" key="1">
    <citation type="journal article" date="2019" name="Int. J. Syst. Evol. Microbiol.">
        <title>The Global Catalogue of Microorganisms (GCM) 10K type strain sequencing project: providing services to taxonomists for standard genome sequencing and annotation.</title>
        <authorList>
            <consortium name="The Broad Institute Genomics Platform"/>
            <consortium name="The Broad Institute Genome Sequencing Center for Infectious Disease"/>
            <person name="Wu L."/>
            <person name="Ma J."/>
        </authorList>
    </citation>
    <scope>NUCLEOTIDE SEQUENCE [LARGE SCALE GENOMIC DNA]</scope>
    <source>
        <strain evidence="3">NBRC 103191</strain>
    </source>
</reference>
<evidence type="ECO:0000313" key="2">
    <source>
        <dbReference type="EMBL" id="GLR29436.1"/>
    </source>
</evidence>
<protein>
    <submittedName>
        <fullName evidence="2">Uncharacterized protein</fullName>
    </submittedName>
</protein>
<comment type="caution">
    <text evidence="2">The sequence shown here is derived from an EMBL/GenBank/DDBJ whole genome shotgun (WGS) entry which is preliminary data.</text>
</comment>
<name>A0ABQ5Z190_9GAMM</name>
<gene>
    <name evidence="2" type="ORF">GCM10007915_16750</name>
</gene>
<organism evidence="2 3">
    <name type="scientific">Psychrobacter pacificensis</name>
    <dbReference type="NCBI Taxonomy" id="112002"/>
    <lineage>
        <taxon>Bacteria</taxon>
        <taxon>Pseudomonadati</taxon>
        <taxon>Pseudomonadota</taxon>
        <taxon>Gammaproteobacteria</taxon>
        <taxon>Moraxellales</taxon>
        <taxon>Moraxellaceae</taxon>
        <taxon>Psychrobacter</taxon>
    </lineage>
</organism>
<keyword evidence="3" id="KW-1185">Reference proteome</keyword>
<dbReference type="EMBL" id="BSOK01000035">
    <property type="protein sequence ID" value="GLR29436.1"/>
    <property type="molecule type" value="Genomic_DNA"/>
</dbReference>
<feature type="compositionally biased region" description="Polar residues" evidence="1">
    <location>
        <begin position="249"/>
        <end position="260"/>
    </location>
</feature>
<dbReference type="Proteomes" id="UP001156645">
    <property type="component" value="Unassembled WGS sequence"/>
</dbReference>
<accession>A0ABQ5Z190</accession>
<proteinExistence type="predicted"/>
<feature type="region of interest" description="Disordered" evidence="1">
    <location>
        <begin position="249"/>
        <end position="272"/>
    </location>
</feature>
<evidence type="ECO:0000256" key="1">
    <source>
        <dbReference type="SAM" id="MobiDB-lite"/>
    </source>
</evidence>